<dbReference type="Proteomes" id="UP000182858">
    <property type="component" value="Chromosome I"/>
</dbReference>
<evidence type="ECO:0000256" key="1">
    <source>
        <dbReference type="SAM" id="MobiDB-lite"/>
    </source>
</evidence>
<organism evidence="3 4">
    <name type="scientific">Pseudomonas extremaustralis</name>
    <dbReference type="NCBI Taxonomy" id="359110"/>
    <lineage>
        <taxon>Bacteria</taxon>
        <taxon>Pseudomonadati</taxon>
        <taxon>Pseudomonadota</taxon>
        <taxon>Gammaproteobacteria</taxon>
        <taxon>Pseudomonadales</taxon>
        <taxon>Pseudomonadaceae</taxon>
        <taxon>Pseudomonas</taxon>
    </lineage>
</organism>
<dbReference type="Pfam" id="PF12545">
    <property type="entry name" value="DUF3739"/>
    <property type="match status" value="1"/>
</dbReference>
<proteinExistence type="predicted"/>
<feature type="compositionally biased region" description="Basic and acidic residues" evidence="1">
    <location>
        <begin position="200"/>
        <end position="214"/>
    </location>
</feature>
<evidence type="ECO:0000259" key="2">
    <source>
        <dbReference type="Pfam" id="PF12545"/>
    </source>
</evidence>
<protein>
    <submittedName>
        <fullName evidence="3">Filamentous haemagglutinin family outer membrane protein</fullName>
    </submittedName>
</protein>
<reference evidence="3 4" key="1">
    <citation type="submission" date="2016-10" db="EMBL/GenBank/DDBJ databases">
        <authorList>
            <person name="Varghese N."/>
            <person name="Submissions S."/>
        </authorList>
    </citation>
    <scope>NUCLEOTIDE SEQUENCE [LARGE SCALE GENOMIC DNA]</scope>
    <source>
        <strain evidence="3 4">DSM 17835</strain>
    </source>
</reference>
<evidence type="ECO:0000313" key="3">
    <source>
        <dbReference type="EMBL" id="SDF14729.1"/>
    </source>
</evidence>
<evidence type="ECO:0000313" key="4">
    <source>
        <dbReference type="Proteomes" id="UP000182858"/>
    </source>
</evidence>
<dbReference type="InterPro" id="IPR021026">
    <property type="entry name" value="Filamn_hemagglutn_DUF3739"/>
</dbReference>
<gene>
    <name evidence="3" type="ORF">SAMN05216591_2083</name>
</gene>
<accession>A0ABY0N8V6</accession>
<dbReference type="EMBL" id="LT629689">
    <property type="protein sequence ID" value="SDF14729.1"/>
    <property type="molecule type" value="Genomic_DNA"/>
</dbReference>
<keyword evidence="4" id="KW-1185">Reference proteome</keyword>
<feature type="compositionally biased region" description="Polar residues" evidence="1">
    <location>
        <begin position="176"/>
        <end position="188"/>
    </location>
</feature>
<name>A0ABY0N8V6_9PSED</name>
<feature type="domain" description="DUF3739" evidence="2">
    <location>
        <begin position="5"/>
        <end position="115"/>
    </location>
</feature>
<feature type="region of interest" description="Disordered" evidence="1">
    <location>
        <begin position="165"/>
        <end position="214"/>
    </location>
</feature>
<sequence>MTTFGGSIMAWTSEGDINAGRGSKTTVVYTPPKRIYDNWGNVSLSPSVPSTGAGIATLNPIPEVPAGDIDLIAPLGTIDAGEAGIRVSGNVNIAALRVVNAANIQSQGKSSGVPVTAAVNTSAMSSASAAGAAASQAAEDAARSQQAASRQGRASIVTVEVLSFGSEPVQREPQEQQKTSGYNPNSPVQVLGAGPLSEQARARLTDEERKQITL</sequence>